<proteinExistence type="predicted"/>
<accession>A0ABY7TTN3</accession>
<protein>
    <submittedName>
        <fullName evidence="1">Uncharacterized protein</fullName>
    </submittedName>
</protein>
<evidence type="ECO:0000313" key="2">
    <source>
        <dbReference type="Proteomes" id="UP001218231"/>
    </source>
</evidence>
<reference evidence="1 2" key="1">
    <citation type="submission" date="2023-02" db="EMBL/GenBank/DDBJ databases">
        <title>Genome sequence of Novosphingobium humi KACC 19094.</title>
        <authorList>
            <person name="Kim S."/>
            <person name="Heo J."/>
            <person name="Kwon S.-W."/>
        </authorList>
    </citation>
    <scope>NUCLEOTIDE SEQUENCE [LARGE SCALE GENOMIC DNA]</scope>
    <source>
        <strain evidence="1 2">KACC 19094</strain>
    </source>
</reference>
<dbReference type="Proteomes" id="UP001218231">
    <property type="component" value="Chromosome"/>
</dbReference>
<gene>
    <name evidence="1" type="ORF">PQ457_11655</name>
</gene>
<dbReference type="EMBL" id="CP117417">
    <property type="protein sequence ID" value="WCT76588.1"/>
    <property type="molecule type" value="Genomic_DNA"/>
</dbReference>
<organism evidence="1 2">
    <name type="scientific">Novosphingobium humi</name>
    <dbReference type="NCBI Taxonomy" id="2282397"/>
    <lineage>
        <taxon>Bacteria</taxon>
        <taxon>Pseudomonadati</taxon>
        <taxon>Pseudomonadota</taxon>
        <taxon>Alphaproteobacteria</taxon>
        <taxon>Sphingomonadales</taxon>
        <taxon>Sphingomonadaceae</taxon>
        <taxon>Novosphingobium</taxon>
    </lineage>
</organism>
<keyword evidence="2" id="KW-1185">Reference proteome</keyword>
<name>A0ABY7TTN3_9SPHN</name>
<dbReference type="RefSeq" id="WP_273617003.1">
    <property type="nucleotide sequence ID" value="NZ_CP117417.1"/>
</dbReference>
<sequence>MTARSFTLVTLTSIILLLLGGNRSIPKWQGFANISLNSSEKCAADVLSRFGQLEENKGYIPEGGVTRLFIRSFADGKRSRPTLTVSLHGNARFSSVFMDATDDKKADAAWRQLQRQCKFN</sequence>
<evidence type="ECO:0000313" key="1">
    <source>
        <dbReference type="EMBL" id="WCT76588.1"/>
    </source>
</evidence>